<dbReference type="EMBL" id="MCFD01000013">
    <property type="protein sequence ID" value="ORX67054.1"/>
    <property type="molecule type" value="Genomic_DNA"/>
</dbReference>
<protein>
    <recommendedName>
        <fullName evidence="3">Carboxymuconolactone decarboxylase-like domain-containing protein</fullName>
    </recommendedName>
</protein>
<dbReference type="RefSeq" id="XP_040740976.1">
    <property type="nucleotide sequence ID" value="XM_040884784.1"/>
</dbReference>
<organism evidence="1 2">
    <name type="scientific">Linderina pennispora</name>
    <dbReference type="NCBI Taxonomy" id="61395"/>
    <lineage>
        <taxon>Eukaryota</taxon>
        <taxon>Fungi</taxon>
        <taxon>Fungi incertae sedis</taxon>
        <taxon>Zoopagomycota</taxon>
        <taxon>Kickxellomycotina</taxon>
        <taxon>Kickxellomycetes</taxon>
        <taxon>Kickxellales</taxon>
        <taxon>Kickxellaceae</taxon>
        <taxon>Linderina</taxon>
    </lineage>
</organism>
<reference evidence="1 2" key="1">
    <citation type="submission" date="2016-07" db="EMBL/GenBank/DDBJ databases">
        <title>Pervasive Adenine N6-methylation of Active Genes in Fungi.</title>
        <authorList>
            <consortium name="DOE Joint Genome Institute"/>
            <person name="Mondo S.J."/>
            <person name="Dannebaum R.O."/>
            <person name="Kuo R.C."/>
            <person name="Labutti K."/>
            <person name="Haridas S."/>
            <person name="Kuo A."/>
            <person name="Salamov A."/>
            <person name="Ahrendt S.R."/>
            <person name="Lipzen A."/>
            <person name="Sullivan W."/>
            <person name="Andreopoulos W.B."/>
            <person name="Clum A."/>
            <person name="Lindquist E."/>
            <person name="Daum C."/>
            <person name="Ramamoorthy G.K."/>
            <person name="Gryganskyi A."/>
            <person name="Culley D."/>
            <person name="Magnuson J.K."/>
            <person name="James T.Y."/>
            <person name="O'Malley M.A."/>
            <person name="Stajich J.E."/>
            <person name="Spatafora J.W."/>
            <person name="Visel A."/>
            <person name="Grigoriev I.V."/>
        </authorList>
    </citation>
    <scope>NUCLEOTIDE SEQUENCE [LARGE SCALE GENOMIC DNA]</scope>
    <source>
        <strain evidence="1 2">ATCC 12442</strain>
    </source>
</reference>
<proteinExistence type="predicted"/>
<dbReference type="PANTHER" id="PTHR28180">
    <property type="entry name" value="CONSERVED MITOCHONDRIAL PROTEIN-RELATED"/>
    <property type="match status" value="1"/>
</dbReference>
<dbReference type="Gene3D" id="1.20.1290.10">
    <property type="entry name" value="AhpD-like"/>
    <property type="match status" value="1"/>
</dbReference>
<comment type="caution">
    <text evidence="1">The sequence shown here is derived from an EMBL/GenBank/DDBJ whole genome shotgun (WGS) entry which is preliminary data.</text>
</comment>
<dbReference type="GeneID" id="63801432"/>
<name>A0A1Y1W1Q8_9FUNG</name>
<dbReference type="Proteomes" id="UP000193922">
    <property type="component" value="Unassembled WGS sequence"/>
</dbReference>
<feature type="non-terminal residue" evidence="1">
    <location>
        <position position="1"/>
    </location>
</feature>
<keyword evidence="2" id="KW-1185">Reference proteome</keyword>
<dbReference type="OrthoDB" id="5537330at2759"/>
<dbReference type="PANTHER" id="PTHR28180:SF2">
    <property type="entry name" value="PEROXISOMAL PROTEIN 2"/>
    <property type="match status" value="1"/>
</dbReference>
<dbReference type="SUPFAM" id="SSF69118">
    <property type="entry name" value="AhpD-like"/>
    <property type="match status" value="1"/>
</dbReference>
<evidence type="ECO:0000313" key="2">
    <source>
        <dbReference type="Proteomes" id="UP000193922"/>
    </source>
</evidence>
<dbReference type="InterPro" id="IPR029032">
    <property type="entry name" value="AhpD-like"/>
</dbReference>
<accession>A0A1Y1W1Q8</accession>
<evidence type="ECO:0000313" key="1">
    <source>
        <dbReference type="EMBL" id="ORX67054.1"/>
    </source>
</evidence>
<dbReference type="AlphaFoldDB" id="A0A1Y1W1Q8"/>
<dbReference type="STRING" id="61395.A0A1Y1W1Q8"/>
<sequence>DSIRSLIAISTLASANRPSAVAQIAQRRLDQLGHLSDKVHFVQQTRESILKMTSIMGTPKGINALSSLMGQINKDSEVAGALAEQPPLRTRDSFDYDQIRGRGEGLFQSIYGRHTQRVLGNLGALYPDLAEVILVDSYGHLLAETRYLNGMETELCAIGSLVPQDVPSQLKSHCIGAGRLGATEEMVQAAIRLAKLACFKRI</sequence>
<dbReference type="InterPro" id="IPR052999">
    <property type="entry name" value="PTS1_Protein"/>
</dbReference>
<evidence type="ECO:0008006" key="3">
    <source>
        <dbReference type="Google" id="ProtNLM"/>
    </source>
</evidence>
<gene>
    <name evidence="1" type="ORF">DL89DRAFT_225949</name>
</gene>